<dbReference type="EMBL" id="CAJJDP010000090">
    <property type="protein sequence ID" value="CAD8188030.1"/>
    <property type="molecule type" value="Genomic_DNA"/>
</dbReference>
<feature type="transmembrane region" description="Helical" evidence="1">
    <location>
        <begin position="323"/>
        <end position="340"/>
    </location>
</feature>
<feature type="transmembrane region" description="Helical" evidence="1">
    <location>
        <begin position="352"/>
        <end position="375"/>
    </location>
</feature>
<name>A0A8S1WHE0_PAROT</name>
<keyword evidence="1" id="KW-0472">Membrane</keyword>
<feature type="transmembrane region" description="Helical" evidence="1">
    <location>
        <begin position="231"/>
        <end position="261"/>
    </location>
</feature>
<comment type="caution">
    <text evidence="2">The sequence shown here is derived from an EMBL/GenBank/DDBJ whole genome shotgun (WGS) entry which is preliminary data.</text>
</comment>
<evidence type="ECO:0000256" key="1">
    <source>
        <dbReference type="SAM" id="Phobius"/>
    </source>
</evidence>
<sequence>MSIYLLKNVFQLISFESMCNQLSEQQLSQRILTIEVVKRPLESSSLQLAGQKKGKLKWIKKLFSNSFKLHYAIILKTEENGQYILHNLQDGFTSTTITDEDKVHYQQHEIYQQEQFNKVFIVQEIFDQSSQNQKYNLVSNSCIHYVNYVKQYINTYLLDMNNSATDKVKIESLLQTAKMLIKQSYQNIVNQSFDMSEITKIAQVYSKDPSFYSDIICEIISCSKKQSVWEIFGNAVIIAIISIINLIPLINGIISAGAILAELYFIWNQGDESIFKRCIRSLSILIQFALGITNNQVSLHNLYDMCSELIEKIEIVKLPIEQKIIVGSSTIMGMVFGGLLQAGMISLPALGFIPIVSIPTLCFAKIAILIVANIFSSGNPAVLSFSTYITQAISCRSNVVETTIQVASCAISAKIGLSLISIGFSHVMIFGAAGLFVGLAIIKILQKIK</sequence>
<dbReference type="OMA" id="LYFIWNQ"/>
<keyword evidence="1" id="KW-0812">Transmembrane</keyword>
<dbReference type="AlphaFoldDB" id="A0A8S1WHE0"/>
<evidence type="ECO:0000313" key="2">
    <source>
        <dbReference type="EMBL" id="CAD8188030.1"/>
    </source>
</evidence>
<feature type="transmembrane region" description="Helical" evidence="1">
    <location>
        <begin position="424"/>
        <end position="445"/>
    </location>
</feature>
<accession>A0A8S1WHE0</accession>
<proteinExistence type="predicted"/>
<keyword evidence="1" id="KW-1133">Transmembrane helix</keyword>
<protein>
    <submittedName>
        <fullName evidence="2">Uncharacterized protein</fullName>
    </submittedName>
</protein>
<dbReference type="OrthoDB" id="313124at2759"/>
<reference evidence="2" key="1">
    <citation type="submission" date="2021-01" db="EMBL/GenBank/DDBJ databases">
        <authorList>
            <consortium name="Genoscope - CEA"/>
            <person name="William W."/>
        </authorList>
    </citation>
    <scope>NUCLEOTIDE SEQUENCE</scope>
</reference>
<dbReference type="Proteomes" id="UP000683925">
    <property type="component" value="Unassembled WGS sequence"/>
</dbReference>
<organism evidence="2 3">
    <name type="scientific">Paramecium octaurelia</name>
    <dbReference type="NCBI Taxonomy" id="43137"/>
    <lineage>
        <taxon>Eukaryota</taxon>
        <taxon>Sar</taxon>
        <taxon>Alveolata</taxon>
        <taxon>Ciliophora</taxon>
        <taxon>Intramacronucleata</taxon>
        <taxon>Oligohymenophorea</taxon>
        <taxon>Peniculida</taxon>
        <taxon>Parameciidae</taxon>
        <taxon>Paramecium</taxon>
    </lineage>
</organism>
<evidence type="ECO:0000313" key="3">
    <source>
        <dbReference type="Proteomes" id="UP000683925"/>
    </source>
</evidence>
<keyword evidence="3" id="KW-1185">Reference proteome</keyword>
<gene>
    <name evidence="2" type="ORF">POCTA_138.1.T0910198</name>
</gene>